<reference evidence="3 4" key="1">
    <citation type="journal article" date="2020" name="Mol. Biol. Evol.">
        <title>Distinct Expression and Methylation Patterns for Genes with Different Fates following a Single Whole-Genome Duplication in Flowering Plants.</title>
        <authorList>
            <person name="Shi T."/>
            <person name="Rahmani R.S."/>
            <person name="Gugger P.F."/>
            <person name="Wang M."/>
            <person name="Li H."/>
            <person name="Zhang Y."/>
            <person name="Li Z."/>
            <person name="Wang Q."/>
            <person name="Van de Peer Y."/>
            <person name="Marchal K."/>
            <person name="Chen J."/>
        </authorList>
    </citation>
    <scope>NUCLEOTIDE SEQUENCE [LARGE SCALE GENOMIC DNA]</scope>
    <source>
        <tissue evidence="3">Leaf</tissue>
    </source>
</reference>
<keyword evidence="1" id="KW-0812">Transmembrane</keyword>
<dbReference type="Proteomes" id="UP000607653">
    <property type="component" value="Unassembled WGS sequence"/>
</dbReference>
<comment type="caution">
    <text evidence="3">The sequence shown here is derived from an EMBL/GenBank/DDBJ whole genome shotgun (WGS) entry which is preliminary data.</text>
</comment>
<gene>
    <name evidence="2" type="ORF">HUJ06_009888</name>
    <name evidence="3" type="ORF">HUJ06_031855</name>
</gene>
<accession>A0A822ZV32</accession>
<feature type="transmembrane region" description="Helical" evidence="1">
    <location>
        <begin position="24"/>
        <end position="45"/>
    </location>
</feature>
<evidence type="ECO:0000313" key="3">
    <source>
        <dbReference type="EMBL" id="DAD49814.1"/>
    </source>
</evidence>
<sequence>MAPSILFPGNPIGHSAKETLFPPYPVSCPLVVLAIIAAAAAAELIKNVGPPNSKE</sequence>
<keyword evidence="1" id="KW-1133">Transmembrane helix</keyword>
<name>A0A822ZV32_NELNU</name>
<keyword evidence="4" id="KW-1185">Reference proteome</keyword>
<protein>
    <submittedName>
        <fullName evidence="3">Uncharacterized protein</fullName>
    </submittedName>
</protein>
<evidence type="ECO:0000313" key="4">
    <source>
        <dbReference type="Proteomes" id="UP000607653"/>
    </source>
</evidence>
<dbReference type="EMBL" id="DUZY01000003">
    <property type="protein sequence ID" value="DAD31037.1"/>
    <property type="molecule type" value="Genomic_DNA"/>
</dbReference>
<proteinExistence type="predicted"/>
<evidence type="ECO:0000313" key="2">
    <source>
        <dbReference type="EMBL" id="DAD31037.1"/>
    </source>
</evidence>
<dbReference type="EMBL" id="DUZY01000446">
    <property type="protein sequence ID" value="DAD49814.1"/>
    <property type="molecule type" value="Genomic_DNA"/>
</dbReference>
<dbReference type="AlphaFoldDB" id="A0A822ZV32"/>
<evidence type="ECO:0000256" key="1">
    <source>
        <dbReference type="SAM" id="Phobius"/>
    </source>
</evidence>
<organism evidence="3 4">
    <name type="scientific">Nelumbo nucifera</name>
    <name type="common">Sacred lotus</name>
    <dbReference type="NCBI Taxonomy" id="4432"/>
    <lineage>
        <taxon>Eukaryota</taxon>
        <taxon>Viridiplantae</taxon>
        <taxon>Streptophyta</taxon>
        <taxon>Embryophyta</taxon>
        <taxon>Tracheophyta</taxon>
        <taxon>Spermatophyta</taxon>
        <taxon>Magnoliopsida</taxon>
        <taxon>Proteales</taxon>
        <taxon>Nelumbonaceae</taxon>
        <taxon>Nelumbo</taxon>
    </lineage>
</organism>
<keyword evidence="1" id="KW-0472">Membrane</keyword>